<keyword evidence="3" id="KW-1185">Reference proteome</keyword>
<dbReference type="PANTHER" id="PTHR31902:SF22">
    <property type="entry name" value="SLL1203 PROTEIN"/>
    <property type="match status" value="1"/>
</dbReference>
<sequence length="266" mass="28794">MLIRRYGRHDRNAPRRWAFVDSRPGQESIRWGELPGDEHLLDVLTGKDQGTPSTEPVYLVCTHGRHDACCAVWGRPAAAALAAAYPDRTWECSHVGGDRFAPNVVLLPHSLFYGHVPPSRVAELATRYEDGLIVLEFFRGSGAFPPHVQAAQHFARAAGYSLAVDALRPIAIHQLAPNTWHVRLATHPQTQLPSHAATGRRDRASGVLASPTASVPPDQAANQASVDVITVEVAAHLVTIDGAMTCASKAPGRVRQFTLISQIHAA</sequence>
<evidence type="ECO:0008006" key="4">
    <source>
        <dbReference type="Google" id="ProtNLM"/>
    </source>
</evidence>
<accession>A0ABP4QQ28</accession>
<proteinExistence type="predicted"/>
<gene>
    <name evidence="2" type="ORF">GCM10009744_01470</name>
</gene>
<dbReference type="InterPro" id="IPR009737">
    <property type="entry name" value="Aim32/Apd1-like"/>
</dbReference>
<evidence type="ECO:0000313" key="3">
    <source>
        <dbReference type="Proteomes" id="UP001501319"/>
    </source>
</evidence>
<evidence type="ECO:0000313" key="2">
    <source>
        <dbReference type="EMBL" id="GAA1618565.1"/>
    </source>
</evidence>
<organism evidence="2 3">
    <name type="scientific">Kribbella alba</name>
    <dbReference type="NCBI Taxonomy" id="190197"/>
    <lineage>
        <taxon>Bacteria</taxon>
        <taxon>Bacillati</taxon>
        <taxon>Actinomycetota</taxon>
        <taxon>Actinomycetes</taxon>
        <taxon>Propionibacteriales</taxon>
        <taxon>Kribbellaceae</taxon>
        <taxon>Kribbella</taxon>
    </lineage>
</organism>
<dbReference type="Pfam" id="PF06999">
    <property type="entry name" value="Suc_Fer-like"/>
    <property type="match status" value="1"/>
</dbReference>
<dbReference type="PANTHER" id="PTHR31902">
    <property type="entry name" value="ACTIN PATCHES DISTAL PROTEIN 1"/>
    <property type="match status" value="1"/>
</dbReference>
<comment type="caution">
    <text evidence="2">The sequence shown here is derived from an EMBL/GenBank/DDBJ whole genome shotgun (WGS) entry which is preliminary data.</text>
</comment>
<name>A0ABP4QQ28_9ACTN</name>
<dbReference type="Gene3D" id="3.40.30.10">
    <property type="entry name" value="Glutaredoxin"/>
    <property type="match status" value="1"/>
</dbReference>
<dbReference type="SUPFAM" id="SSF52833">
    <property type="entry name" value="Thioredoxin-like"/>
    <property type="match status" value="1"/>
</dbReference>
<evidence type="ECO:0000256" key="1">
    <source>
        <dbReference type="SAM" id="MobiDB-lite"/>
    </source>
</evidence>
<feature type="region of interest" description="Disordered" evidence="1">
    <location>
        <begin position="190"/>
        <end position="221"/>
    </location>
</feature>
<dbReference type="Proteomes" id="UP001501319">
    <property type="component" value="Unassembled WGS sequence"/>
</dbReference>
<dbReference type="InterPro" id="IPR036249">
    <property type="entry name" value="Thioredoxin-like_sf"/>
</dbReference>
<reference evidence="3" key="1">
    <citation type="journal article" date="2019" name="Int. J. Syst. Evol. Microbiol.">
        <title>The Global Catalogue of Microorganisms (GCM) 10K type strain sequencing project: providing services to taxonomists for standard genome sequencing and annotation.</title>
        <authorList>
            <consortium name="The Broad Institute Genomics Platform"/>
            <consortium name="The Broad Institute Genome Sequencing Center for Infectious Disease"/>
            <person name="Wu L."/>
            <person name="Ma J."/>
        </authorList>
    </citation>
    <scope>NUCLEOTIDE SEQUENCE [LARGE SCALE GENOMIC DNA]</scope>
    <source>
        <strain evidence="3">JCM 14306</strain>
    </source>
</reference>
<protein>
    <recommendedName>
        <fullName evidence="4">Sucrase ferredoxin</fullName>
    </recommendedName>
</protein>
<dbReference type="EMBL" id="BAAANE010000001">
    <property type="protein sequence ID" value="GAA1618565.1"/>
    <property type="molecule type" value="Genomic_DNA"/>
</dbReference>